<proteinExistence type="predicted"/>
<feature type="compositionally biased region" description="Polar residues" evidence="1">
    <location>
        <begin position="1295"/>
        <end position="1305"/>
    </location>
</feature>
<feature type="compositionally biased region" description="Low complexity" evidence="1">
    <location>
        <begin position="1410"/>
        <end position="1421"/>
    </location>
</feature>
<feature type="compositionally biased region" description="Polar residues" evidence="1">
    <location>
        <begin position="320"/>
        <end position="331"/>
    </location>
</feature>
<sequence length="1696" mass="184085">MGAPPLPAPTETETTTPTELTTDLSKPGDDKSTYSLPEDGTPVTIRTRGHKANKSQTSLLIEYFEGGKSGGAGGSSSHRRPSVRVRLTPSKKGKGDHIQLTETKGSRKASLTRRIPLGEALSSRELDLPEGEDAHSMTSYASQTEESNVSRDPIDIEIDRPHRRRRPASPLIPSVESYQPGNPSEISAIPTDSFLDGTGPSSDVKDITSTSRGGALATTAGAAGAGALAGAAINEIRNSKTRSGGKDRVKVSERSKDKSERKHRPKSRKSSVSDAHGDEIHTPRRHSSRTHQESTLSGADSSVVSSNLSPSYRSYDTHSMRSGASRSSINNPKLLETVEDAIRRLILPELSALKREQSKREERRGSLTSTGTSASRDDVSTGRRRSSGRGDPTTQTPRRRNREARHNYGDESPMSVSRDSLNDEYMDDGAGATPSRKGDLLKGALAGAAVAKGISALTDDKSQSERRERRRRRPESARSRSLGRDRYDEEYDEDHLAPVPLMPLMSDINPSEMTRTSILSADSDRPHSATEEMVHDVPRGMAAYPGAEADRSRTPVNLQQTLGTNYANVSTGDLNALPRGQEKAELPPEYNTDEYGRKVPMAAHDYGGDERALSPSDYPEQSYEDQYYTTQDVPPPLKYVPYQAGARGLSPIPSVSGYTEGGSEVQQPRLSMNSDAFPSPDKSEHVRGSRSMHSMDSIPSNMRSREFDRIDHGAHNAGGDYRNTTYTEGSEVDQTNSGQAVRGIAANPNIIHPVSGVESAVASLIDGDQSVLTSGSGYDYGGARDSTLSYDDQSMTKSSRDGSPDKRYVEERRGTPGARSHDQSEEFSEYEIDEHGRKVPRSRYRLPTASEAAITAGAVGAAAAALKKAQEKKQATVQDASEEDFQPAGVNRNKSFKERAMDGWDPRNTPAHSIDRFEDDEVPKMSARALPEAEYMDDDQHTNPSVVQERLDGHGSPRGLELHDEPWSRGATPTPQNVTEDATPTKDGPDGSRGLGITEAVGAAALGAAAGLAAAHSRQASQDEEWHRTSDDRKRDTLLTNPYEDASPIVNPALNENLIGARGLEPGYNAGFAANSPGYGQKYDEGYMSNGPNQTPDREMVPKGKGVDFTGPADIVADDPFYAPKVGRQLSGMSQGMASPFYDASTGQGIERIENKDIIALMQHLMVRDAQRSARDTEIVALLMNAALDMRNSFREMKDLIQETGDDMIFANVENTEKLQKAINGPRPLHSGGPRSMQSASLHATTIDDSNAQKKNLWKRALAGLGAKGSNDLGRIEDMLMQLLGEVDVLKTQTAPAAGSNQSVRGPSADPLQPEGHYEADKGYEPEGVSTASHAGQSGQLAVPPNTAIPRMSIEQRQVSQNRISTVPEGDEEYQYDHPSPVGERSDPNYLTPAQNLQRGASVPLDTPPQQASGSQAALSAENTPRTDKSKSKHKSGSSSGWVPKFSRWSETTASSLGRAFRGNRKSGKYDEYAPPSRSGSSLASYDDYKVEDDYDKLHSGFSETHLGDPGAQPAVRSFTGPQLAPMIPEDPKYKAHRNSLNLQHPQPRPGQTERFRNALEYSAQEYDDPMTPRTAEWNGSATDVARLPPQNTNRYSNASSAAAREPEYWASSPVQQNAPPRPPKEPVEDPSTQTPPRSNRLENRNLSAALGVPSRKPSGPRAMTPKSPEDEAAREERRRKRDTFGTVASAETDTF</sequence>
<feature type="compositionally biased region" description="Basic and acidic residues" evidence="1">
    <location>
        <begin position="244"/>
        <end position="260"/>
    </location>
</feature>
<evidence type="ECO:0000313" key="3">
    <source>
        <dbReference type="Proteomes" id="UP001175261"/>
    </source>
</evidence>
<gene>
    <name evidence="2" type="ORF">NLU13_5591</name>
</gene>
<feature type="compositionally biased region" description="Basic and acidic residues" evidence="1">
    <location>
        <begin position="352"/>
        <end position="365"/>
    </location>
</feature>
<name>A0AA39GH66_SARSR</name>
<dbReference type="PANTHER" id="PTHR42105">
    <property type="entry name" value="DIM2-ASSOCIATED PROTEIN 1"/>
    <property type="match status" value="1"/>
</dbReference>
<feature type="compositionally biased region" description="Basic and acidic residues" evidence="1">
    <location>
        <begin position="1024"/>
        <end position="1037"/>
    </location>
</feature>
<feature type="compositionally biased region" description="Low complexity" evidence="1">
    <location>
        <begin position="294"/>
        <end position="314"/>
    </location>
</feature>
<feature type="compositionally biased region" description="Basic and acidic residues" evidence="1">
    <location>
        <begin position="122"/>
        <end position="135"/>
    </location>
</feature>
<reference evidence="2" key="1">
    <citation type="submission" date="2022-10" db="EMBL/GenBank/DDBJ databases">
        <title>Determination and structural analysis of whole genome sequence of Sarocladium strictum F4-1.</title>
        <authorList>
            <person name="Hu L."/>
            <person name="Jiang Y."/>
        </authorList>
    </citation>
    <scope>NUCLEOTIDE SEQUENCE</scope>
    <source>
        <strain evidence="2">F4-1</strain>
    </source>
</reference>
<feature type="region of interest" description="Disordered" evidence="1">
    <location>
        <begin position="773"/>
        <end position="841"/>
    </location>
</feature>
<feature type="compositionally biased region" description="Basic and acidic residues" evidence="1">
    <location>
        <begin position="895"/>
        <end position="905"/>
    </location>
</feature>
<protein>
    <submittedName>
        <fullName evidence="2">Uncharacterized protein</fullName>
    </submittedName>
</protein>
<feature type="region of interest" description="Disordered" evidence="1">
    <location>
        <begin position="654"/>
        <end position="699"/>
    </location>
</feature>
<feature type="region of interest" description="Disordered" evidence="1">
    <location>
        <begin position="450"/>
        <end position="495"/>
    </location>
</feature>
<organism evidence="2 3">
    <name type="scientific">Sarocladium strictum</name>
    <name type="common">Black bundle disease fungus</name>
    <name type="synonym">Acremonium strictum</name>
    <dbReference type="NCBI Taxonomy" id="5046"/>
    <lineage>
        <taxon>Eukaryota</taxon>
        <taxon>Fungi</taxon>
        <taxon>Dikarya</taxon>
        <taxon>Ascomycota</taxon>
        <taxon>Pezizomycotina</taxon>
        <taxon>Sordariomycetes</taxon>
        <taxon>Hypocreomycetidae</taxon>
        <taxon>Hypocreales</taxon>
        <taxon>Sarocladiaceae</taxon>
        <taxon>Sarocladium</taxon>
    </lineage>
</organism>
<dbReference type="EMBL" id="JAPDFR010000004">
    <property type="protein sequence ID" value="KAK0387278.1"/>
    <property type="molecule type" value="Genomic_DNA"/>
</dbReference>
<feature type="compositionally biased region" description="Polar residues" evidence="1">
    <location>
        <begin position="136"/>
        <end position="147"/>
    </location>
</feature>
<feature type="region of interest" description="Disordered" evidence="1">
    <location>
        <begin position="348"/>
        <end position="438"/>
    </location>
</feature>
<feature type="compositionally biased region" description="Polar residues" evidence="1">
    <location>
        <begin position="176"/>
        <end position="185"/>
    </location>
</feature>
<evidence type="ECO:0000313" key="2">
    <source>
        <dbReference type="EMBL" id="KAK0387278.1"/>
    </source>
</evidence>
<feature type="region of interest" description="Disordered" evidence="1">
    <location>
        <begin position="1295"/>
        <end position="1487"/>
    </location>
</feature>
<comment type="caution">
    <text evidence="2">The sequence shown here is derived from an EMBL/GenBank/DDBJ whole genome shotgun (WGS) entry which is preliminary data.</text>
</comment>
<feature type="compositionally biased region" description="Basic and acidic residues" evidence="1">
    <location>
        <begin position="474"/>
        <end position="487"/>
    </location>
</feature>
<feature type="compositionally biased region" description="Basic and acidic residues" evidence="1">
    <location>
        <begin position="1668"/>
        <end position="1677"/>
    </location>
</feature>
<feature type="region of interest" description="Disordered" evidence="1">
    <location>
        <begin position="1"/>
        <end position="217"/>
    </location>
</feature>
<evidence type="ECO:0000256" key="1">
    <source>
        <dbReference type="SAM" id="MobiDB-lite"/>
    </source>
</evidence>
<feature type="compositionally biased region" description="Low complexity" evidence="1">
    <location>
        <begin position="9"/>
        <end position="22"/>
    </location>
</feature>
<feature type="compositionally biased region" description="Polar residues" evidence="1">
    <location>
        <begin position="971"/>
        <end position="982"/>
    </location>
</feature>
<feature type="compositionally biased region" description="Polar residues" evidence="1">
    <location>
        <begin position="1330"/>
        <end position="1340"/>
    </location>
</feature>
<accession>A0AA39GH66</accession>
<keyword evidence="3" id="KW-1185">Reference proteome</keyword>
<feature type="compositionally biased region" description="Basic and acidic residues" evidence="1">
    <location>
        <begin position="458"/>
        <end position="467"/>
    </location>
</feature>
<feature type="region of interest" description="Disordered" evidence="1">
    <location>
        <begin position="1015"/>
        <end position="1044"/>
    </location>
</feature>
<feature type="compositionally biased region" description="Basic and acidic residues" evidence="1">
    <location>
        <begin position="1316"/>
        <end position="1325"/>
    </location>
</feature>
<feature type="compositionally biased region" description="Polar residues" evidence="1">
    <location>
        <begin position="786"/>
        <end position="797"/>
    </location>
</feature>
<feature type="region of interest" description="Disordered" evidence="1">
    <location>
        <begin position="875"/>
        <end position="921"/>
    </location>
</feature>
<feature type="region of interest" description="Disordered" evidence="1">
    <location>
        <begin position="1500"/>
        <end position="1696"/>
    </location>
</feature>
<feature type="compositionally biased region" description="Basic and acidic residues" evidence="1">
    <location>
        <begin position="798"/>
        <end position="824"/>
    </location>
</feature>
<feature type="compositionally biased region" description="Basic and acidic residues" evidence="1">
    <location>
        <begin position="148"/>
        <end position="160"/>
    </location>
</feature>
<feature type="compositionally biased region" description="Polar residues" evidence="1">
    <location>
        <begin position="1355"/>
        <end position="1365"/>
    </location>
</feature>
<dbReference type="Proteomes" id="UP001175261">
    <property type="component" value="Unassembled WGS sequence"/>
</dbReference>
<feature type="region of interest" description="Disordered" evidence="1">
    <location>
        <begin position="234"/>
        <end position="333"/>
    </location>
</feature>
<feature type="compositionally biased region" description="Basic and acidic residues" evidence="1">
    <location>
        <begin position="949"/>
        <end position="967"/>
    </location>
</feature>
<feature type="region of interest" description="Disordered" evidence="1">
    <location>
        <begin position="946"/>
        <end position="996"/>
    </location>
</feature>
<feature type="compositionally biased region" description="Polar residues" evidence="1">
    <location>
        <begin position="664"/>
        <end position="676"/>
    </location>
</feature>
<feature type="compositionally biased region" description="Basic residues" evidence="1">
    <location>
        <begin position="77"/>
        <end position="92"/>
    </location>
</feature>
<dbReference type="PANTHER" id="PTHR42105:SF1">
    <property type="entry name" value="TRANSALDOLASE"/>
    <property type="match status" value="1"/>
</dbReference>